<accession>A0ABS1L223</accession>
<organism evidence="1 2">
    <name type="scientific">Chryseolinea lacunae</name>
    <dbReference type="NCBI Taxonomy" id="2801331"/>
    <lineage>
        <taxon>Bacteria</taxon>
        <taxon>Pseudomonadati</taxon>
        <taxon>Bacteroidota</taxon>
        <taxon>Cytophagia</taxon>
        <taxon>Cytophagales</taxon>
        <taxon>Fulvivirgaceae</taxon>
        <taxon>Chryseolinea</taxon>
    </lineage>
</organism>
<dbReference type="Pfam" id="PF13715">
    <property type="entry name" value="CarbopepD_reg_2"/>
    <property type="match status" value="1"/>
</dbReference>
<keyword evidence="2" id="KW-1185">Reference proteome</keyword>
<reference evidence="1 2" key="1">
    <citation type="submission" date="2021-01" db="EMBL/GenBank/DDBJ databases">
        <title>Chryseolinea sp. Jin1 Genome sequencing and assembly.</title>
        <authorList>
            <person name="Kim I."/>
        </authorList>
    </citation>
    <scope>NUCLEOTIDE SEQUENCE [LARGE SCALE GENOMIC DNA]</scope>
    <source>
        <strain evidence="1 2">Jin1</strain>
    </source>
</reference>
<evidence type="ECO:0000313" key="1">
    <source>
        <dbReference type="EMBL" id="MBL0745557.1"/>
    </source>
</evidence>
<protein>
    <submittedName>
        <fullName evidence="1">Carboxypeptidase-like regulatory domain-containing protein</fullName>
    </submittedName>
</protein>
<gene>
    <name evidence="1" type="ORF">JI741_30270</name>
</gene>
<name>A0ABS1L223_9BACT</name>
<comment type="caution">
    <text evidence="1">The sequence shown here is derived from an EMBL/GenBank/DDBJ whole genome shotgun (WGS) entry which is preliminary data.</text>
</comment>
<dbReference type="EMBL" id="JAERRB010000017">
    <property type="protein sequence ID" value="MBL0745557.1"/>
    <property type="molecule type" value="Genomic_DNA"/>
</dbReference>
<dbReference type="Gene3D" id="2.60.40.1120">
    <property type="entry name" value="Carboxypeptidase-like, regulatory domain"/>
    <property type="match status" value="1"/>
</dbReference>
<proteinExistence type="predicted"/>
<evidence type="ECO:0000313" key="2">
    <source>
        <dbReference type="Proteomes" id="UP000613030"/>
    </source>
</evidence>
<dbReference type="SUPFAM" id="SSF49464">
    <property type="entry name" value="Carboxypeptidase regulatory domain-like"/>
    <property type="match status" value="1"/>
</dbReference>
<sequence length="302" mass="34330">MKHSLFAFCFFALAAHGQEKYINLKGVVSDSQSGEPIAYASVFVKGQPQGTMSNEDGRFLLYLSPNLKTDSLVLSAIGYGRLAVAIGSLLDKEAVLKMKPSSIQLAEIVVHATDKELSAKEIVKRAVSRIPQNYPMEPFAIEGFFRDLQMENGQPVELLEAAVKFHYKDYNPGYETVEVLEVRKSFNRRHPINGTYDRQNSIRPHGRQLCETPLRPPRCKRLEVCHRQCDALRPQRCLQNLRPQERFRNRRAAHRHRDVCHSAHRTARAHGERRILSSLPEPARSLWPAGNIVHHALRVQGI</sequence>
<dbReference type="Proteomes" id="UP000613030">
    <property type="component" value="Unassembled WGS sequence"/>
</dbReference>
<dbReference type="InterPro" id="IPR008969">
    <property type="entry name" value="CarboxyPept-like_regulatory"/>
</dbReference>